<keyword evidence="6" id="KW-0813">Transport</keyword>
<dbReference type="GO" id="GO:0019154">
    <property type="term" value="F:glycolate dehydrogenase activity"/>
    <property type="evidence" value="ECO:0007669"/>
    <property type="project" value="UniProtKB-EC"/>
</dbReference>
<dbReference type="SUPFAM" id="SSF46548">
    <property type="entry name" value="alpha-helical ferredoxin"/>
    <property type="match status" value="1"/>
</dbReference>
<dbReference type="EC" id="1.1.99.14" evidence="6"/>
<comment type="cofactor">
    <cofactor evidence="6">
        <name>[4Fe-4S] cluster</name>
        <dbReference type="ChEBI" id="CHEBI:49883"/>
    </cofactor>
    <text evidence="6">Binds 2 [4Fe-4S] clusters.</text>
</comment>
<keyword evidence="4 6" id="KW-0408">Iron</keyword>
<proteinExistence type="predicted"/>
<comment type="function">
    <text evidence="6">Component of a complex that catalyzes the oxidation of glycolate to glyoxylate.</text>
</comment>
<evidence type="ECO:0000256" key="5">
    <source>
        <dbReference type="ARBA" id="ARBA00023014"/>
    </source>
</evidence>
<dbReference type="GO" id="GO:0046872">
    <property type="term" value="F:metal ion binding"/>
    <property type="evidence" value="ECO:0007669"/>
    <property type="project" value="UniProtKB-UniRule"/>
</dbReference>
<dbReference type="Pfam" id="PF02754">
    <property type="entry name" value="CCG"/>
    <property type="match status" value="2"/>
</dbReference>
<accession>B9XM82</accession>
<dbReference type="Pfam" id="PF13183">
    <property type="entry name" value="Fer4_8"/>
    <property type="match status" value="1"/>
</dbReference>
<keyword evidence="5 6" id="KW-0411">Iron-sulfur</keyword>
<evidence type="ECO:0000256" key="1">
    <source>
        <dbReference type="ARBA" id="ARBA00022485"/>
    </source>
</evidence>
<organism evidence="8 9">
    <name type="scientific">Pedosphaera parvula (strain Ellin514)</name>
    <dbReference type="NCBI Taxonomy" id="320771"/>
    <lineage>
        <taxon>Bacteria</taxon>
        <taxon>Pseudomonadati</taxon>
        <taxon>Verrucomicrobiota</taxon>
        <taxon>Pedosphaerae</taxon>
        <taxon>Pedosphaerales</taxon>
        <taxon>Pedosphaeraceae</taxon>
        <taxon>Pedosphaera</taxon>
    </lineage>
</organism>
<keyword evidence="6" id="KW-0249">Electron transport</keyword>
<evidence type="ECO:0000256" key="3">
    <source>
        <dbReference type="ARBA" id="ARBA00022737"/>
    </source>
</evidence>
<comment type="catalytic activity">
    <reaction evidence="6">
        <text>glycolate + A = glyoxylate + AH2</text>
        <dbReference type="Rhea" id="RHEA:21264"/>
        <dbReference type="ChEBI" id="CHEBI:13193"/>
        <dbReference type="ChEBI" id="CHEBI:17499"/>
        <dbReference type="ChEBI" id="CHEBI:29805"/>
        <dbReference type="ChEBI" id="CHEBI:36655"/>
        <dbReference type="EC" id="1.1.99.14"/>
    </reaction>
</comment>
<evidence type="ECO:0000313" key="8">
    <source>
        <dbReference type="EMBL" id="EEF59075.1"/>
    </source>
</evidence>
<dbReference type="InterPro" id="IPR017896">
    <property type="entry name" value="4Fe4S_Fe-S-bd"/>
</dbReference>
<dbReference type="PIRSF" id="PIRSF000139">
    <property type="entry name" value="Glc_ox_4Fe-4S"/>
    <property type="match status" value="1"/>
</dbReference>
<dbReference type="GO" id="GO:0051539">
    <property type="term" value="F:4 iron, 4 sulfur cluster binding"/>
    <property type="evidence" value="ECO:0007669"/>
    <property type="project" value="UniProtKB-UniRule"/>
</dbReference>
<evidence type="ECO:0000259" key="7">
    <source>
        <dbReference type="PROSITE" id="PS51379"/>
    </source>
</evidence>
<evidence type="ECO:0000256" key="6">
    <source>
        <dbReference type="PIRNR" id="PIRNR000139"/>
    </source>
</evidence>
<feature type="domain" description="4Fe-4S ferredoxin-type" evidence="7">
    <location>
        <begin position="18"/>
        <end position="49"/>
    </location>
</feature>
<dbReference type="InterPro" id="IPR004017">
    <property type="entry name" value="Cys_rich_dom"/>
</dbReference>
<protein>
    <recommendedName>
        <fullName evidence="6">Glycolate oxidase iron-sulfur subunit</fullName>
        <ecNumber evidence="6">1.1.99.14</ecNumber>
    </recommendedName>
</protein>
<dbReference type="PROSITE" id="PS51379">
    <property type="entry name" value="4FE4S_FER_2"/>
    <property type="match status" value="2"/>
</dbReference>
<dbReference type="Proteomes" id="UP000003688">
    <property type="component" value="Unassembled WGS sequence"/>
</dbReference>
<comment type="caution">
    <text evidence="8">The sequence shown here is derived from an EMBL/GenBank/DDBJ whole genome shotgun (WGS) entry which is preliminary data.</text>
</comment>
<dbReference type="InterPro" id="IPR012257">
    <property type="entry name" value="Glc_ox_4Fe-4S"/>
</dbReference>
<dbReference type="PANTHER" id="PTHR32479:SF17">
    <property type="entry name" value="GLYCOLATE OXIDASE IRON-SULFUR SUBUNIT"/>
    <property type="match status" value="1"/>
</dbReference>
<keyword evidence="9" id="KW-1185">Reference proteome</keyword>
<comment type="catalytic activity">
    <reaction evidence="6">
        <text>(R)-lactate + A = pyruvate + AH2</text>
        <dbReference type="Rhea" id="RHEA:15089"/>
        <dbReference type="ChEBI" id="CHEBI:13193"/>
        <dbReference type="ChEBI" id="CHEBI:15361"/>
        <dbReference type="ChEBI" id="CHEBI:16004"/>
        <dbReference type="ChEBI" id="CHEBI:17499"/>
    </reaction>
</comment>
<gene>
    <name evidence="8" type="ORF">Cflav_PD2203</name>
</gene>
<keyword evidence="3" id="KW-0677">Repeat</keyword>
<keyword evidence="1 6" id="KW-0004">4Fe-4S</keyword>
<dbReference type="InterPro" id="IPR009051">
    <property type="entry name" value="Helical_ferredxn"/>
</dbReference>
<evidence type="ECO:0000256" key="4">
    <source>
        <dbReference type="ARBA" id="ARBA00023004"/>
    </source>
</evidence>
<keyword evidence="2 6" id="KW-0479">Metal-binding</keyword>
<dbReference type="AlphaFoldDB" id="B9XM82"/>
<dbReference type="Gene3D" id="1.10.1060.10">
    <property type="entry name" value="Alpha-helical ferredoxin"/>
    <property type="match status" value="1"/>
</dbReference>
<name>B9XM82_PEDPL</name>
<dbReference type="STRING" id="320771.Cflav_PD2203"/>
<dbReference type="InterPro" id="IPR017900">
    <property type="entry name" value="4Fe4S_Fe_S_CS"/>
</dbReference>
<evidence type="ECO:0000313" key="9">
    <source>
        <dbReference type="Proteomes" id="UP000003688"/>
    </source>
</evidence>
<dbReference type="PANTHER" id="PTHR32479">
    <property type="entry name" value="GLYCOLATE OXIDASE IRON-SULFUR SUBUNIT"/>
    <property type="match status" value="1"/>
</dbReference>
<feature type="domain" description="4Fe-4S ferredoxin-type" evidence="7">
    <location>
        <begin position="69"/>
        <end position="99"/>
    </location>
</feature>
<dbReference type="PROSITE" id="PS00198">
    <property type="entry name" value="4FE4S_FER_1"/>
    <property type="match status" value="2"/>
</dbReference>
<dbReference type="RefSeq" id="WP_007416921.1">
    <property type="nucleotide sequence ID" value="NZ_ABOX02000033.1"/>
</dbReference>
<evidence type="ECO:0000256" key="2">
    <source>
        <dbReference type="ARBA" id="ARBA00022723"/>
    </source>
</evidence>
<sequence length="443" mass="49091">MSASTSSTARATGHSHLKDLDYSVVQQCMHCGLCLPTCPTYDATKLERNSPRGRISLMRAIADGRLEPTQTFADEMYFCLGCLACMTACPAGVNYAELFEHARAEAEQSGVLQSPQRSIIRGFTLRWLFMDLHRLHLLGYAMRLYQQLGLQTFLRRSGILKLLPKRLQELEAITPPIQPDFSADLIAPVTPSVGPKKYKVAVLTGCAQDLIFSDVNRDTVEVLARNGCEIVTPPVQLCCGSLHAHNGEWELAQQLARKQIDQFPPEQFDAIITNAAGCGSHLKHYAKLLEHDPAYFKRAELWDQKVKDIHEWLAQIGIAFPAATGAPEQVVTYHEACHLCHGQKITAQPRQILKAIPNLKLVELPESTWCCGSAGIYNLIQPEMAGDLLTRKLRHIKSTHATVVATGNPGCMLQIINGAKEQKLALRIAHPITLLAEAYRKSE</sequence>
<reference evidence="8 9" key="1">
    <citation type="journal article" date="2011" name="J. Bacteriol.">
        <title>Genome sequence of 'Pedosphaera parvula' Ellin514, an aerobic Verrucomicrobial isolate from pasture soil.</title>
        <authorList>
            <person name="Kant R."/>
            <person name="van Passel M.W."/>
            <person name="Sangwan P."/>
            <person name="Palva A."/>
            <person name="Lucas S."/>
            <person name="Copeland A."/>
            <person name="Lapidus A."/>
            <person name="Glavina Del Rio T."/>
            <person name="Dalin E."/>
            <person name="Tice H."/>
            <person name="Bruce D."/>
            <person name="Goodwin L."/>
            <person name="Pitluck S."/>
            <person name="Chertkov O."/>
            <person name="Larimer F.W."/>
            <person name="Land M.L."/>
            <person name="Hauser L."/>
            <person name="Brettin T.S."/>
            <person name="Detter J.C."/>
            <person name="Han S."/>
            <person name="de Vos W.M."/>
            <person name="Janssen P.H."/>
            <person name="Smidt H."/>
        </authorList>
    </citation>
    <scope>NUCLEOTIDE SEQUENCE [LARGE SCALE GENOMIC DNA]</scope>
    <source>
        <strain evidence="8 9">Ellin514</strain>
    </source>
</reference>
<dbReference type="EMBL" id="ABOX02000033">
    <property type="protein sequence ID" value="EEF59075.1"/>
    <property type="molecule type" value="Genomic_DNA"/>
</dbReference>